<reference evidence="1 2" key="1">
    <citation type="submission" date="2023-04" db="EMBL/GenBank/DDBJ databases">
        <title>Luteimonas endophyticus RD2P54.</title>
        <authorList>
            <person name="Sun J.-Q."/>
        </authorList>
    </citation>
    <scope>NUCLEOTIDE SEQUENCE [LARGE SCALE GENOMIC DNA]</scope>
    <source>
        <strain evidence="1 2">RD2P54</strain>
    </source>
</reference>
<evidence type="ECO:0000313" key="2">
    <source>
        <dbReference type="Proteomes" id="UP001156940"/>
    </source>
</evidence>
<proteinExistence type="predicted"/>
<dbReference type="RefSeq" id="WP_280576326.1">
    <property type="nucleotide sequence ID" value="NZ_JARXRM010000046.1"/>
</dbReference>
<gene>
    <name evidence="1" type="ORF">QFW77_18415</name>
</gene>
<dbReference type="EMBL" id="JARXRM010000046">
    <property type="protein sequence ID" value="MDH5824944.1"/>
    <property type="molecule type" value="Genomic_DNA"/>
</dbReference>
<protein>
    <submittedName>
        <fullName evidence="1">Uncharacterized protein</fullName>
    </submittedName>
</protein>
<organism evidence="1 2">
    <name type="scientific">Luteimonas endophytica</name>
    <dbReference type="NCBI Taxonomy" id="3042023"/>
    <lineage>
        <taxon>Bacteria</taxon>
        <taxon>Pseudomonadati</taxon>
        <taxon>Pseudomonadota</taxon>
        <taxon>Gammaproteobacteria</taxon>
        <taxon>Lysobacterales</taxon>
        <taxon>Lysobacteraceae</taxon>
        <taxon>Luteimonas</taxon>
    </lineage>
</organism>
<dbReference type="Proteomes" id="UP001156940">
    <property type="component" value="Unassembled WGS sequence"/>
</dbReference>
<sequence length="231" mass="25247">MNPTPWLPTLTGHSFFKGSSIVAANPSRIPSAAFETLSIDHFSEAATAYFPLRRASDLVTWRQSPTSTRRAKENALLSRMRDFAKLRENWDGEGALAPSAEALETSSRVAALLGSLPEIETSPNPNGTISIFFEVLGDTCELEIGKTRFRFSKIPGPQGGELSGTGGDHEELMALMDSVVSAVAMQRQADRLSQAMECFICESDSMRSMRQDIHFSSEWSDDILIGAKISV</sequence>
<evidence type="ECO:0000313" key="1">
    <source>
        <dbReference type="EMBL" id="MDH5824944.1"/>
    </source>
</evidence>
<keyword evidence="2" id="KW-1185">Reference proteome</keyword>
<accession>A0ABT6JDY5</accession>
<name>A0ABT6JDY5_9GAMM</name>
<comment type="caution">
    <text evidence="1">The sequence shown here is derived from an EMBL/GenBank/DDBJ whole genome shotgun (WGS) entry which is preliminary data.</text>
</comment>